<evidence type="ECO:0000313" key="3">
    <source>
        <dbReference type="Proteomes" id="UP000682733"/>
    </source>
</evidence>
<evidence type="ECO:0000313" key="2">
    <source>
        <dbReference type="EMBL" id="CAF3513340.1"/>
    </source>
</evidence>
<dbReference type="EMBL" id="CAJNOK010000201">
    <property type="protein sequence ID" value="CAF0736582.1"/>
    <property type="molecule type" value="Genomic_DNA"/>
</dbReference>
<name>A0A8S2GFW6_9BILA</name>
<protein>
    <submittedName>
        <fullName evidence="2">Uncharacterized protein</fullName>
    </submittedName>
</protein>
<proteinExistence type="predicted"/>
<comment type="caution">
    <text evidence="2">The sequence shown here is derived from an EMBL/GenBank/DDBJ whole genome shotgun (WGS) entry which is preliminary data.</text>
</comment>
<dbReference type="AlphaFoldDB" id="A0A8S2GFW6"/>
<gene>
    <name evidence="1" type="ORF">OVA965_LOCUS1176</name>
    <name evidence="2" type="ORF">TMI583_LOCUS1177</name>
</gene>
<evidence type="ECO:0000313" key="1">
    <source>
        <dbReference type="EMBL" id="CAF0736582.1"/>
    </source>
</evidence>
<dbReference type="Proteomes" id="UP000682733">
    <property type="component" value="Unassembled WGS sequence"/>
</dbReference>
<reference evidence="2" key="1">
    <citation type="submission" date="2021-02" db="EMBL/GenBank/DDBJ databases">
        <authorList>
            <person name="Nowell W R."/>
        </authorList>
    </citation>
    <scope>NUCLEOTIDE SEQUENCE</scope>
</reference>
<organism evidence="2 3">
    <name type="scientific">Didymodactylos carnosus</name>
    <dbReference type="NCBI Taxonomy" id="1234261"/>
    <lineage>
        <taxon>Eukaryota</taxon>
        <taxon>Metazoa</taxon>
        <taxon>Spiralia</taxon>
        <taxon>Gnathifera</taxon>
        <taxon>Rotifera</taxon>
        <taxon>Eurotatoria</taxon>
        <taxon>Bdelloidea</taxon>
        <taxon>Philodinida</taxon>
        <taxon>Philodinidae</taxon>
        <taxon>Didymodactylos</taxon>
    </lineage>
</organism>
<accession>A0A8S2GFW6</accession>
<dbReference type="Proteomes" id="UP000677228">
    <property type="component" value="Unassembled WGS sequence"/>
</dbReference>
<sequence>MIKHKSIDPSTILLSTNCCSSPSTSTSTTPTTVTYCQPFYTLDNSTNRTSNTRIQTRQQRLRRQKLESAFDQHLKFLYAQLYEFQQQQRLPSTKVVHNHDYEEKLQTLFNKYQLDCLRRNAHYKIENERINKRYDNEIKQSQQAYLIKKYELKELLLDRFKRKRKLLEQDKHSIDIHSKNFDYKTRPIIEGNSINTKAYNFRQRQTQSSTLSSIPFLFPLTTDQQDTGSGHSPPLTQDSSITLELMTLPTTSTTNTSLSLLGTVPRKKLVGAFNLFSLPKWTIKDQDCDDDLKSIKAKF</sequence>
<dbReference type="EMBL" id="CAJOBA010000201">
    <property type="protein sequence ID" value="CAF3513340.1"/>
    <property type="molecule type" value="Genomic_DNA"/>
</dbReference>